<dbReference type="SUPFAM" id="SSF55781">
    <property type="entry name" value="GAF domain-like"/>
    <property type="match status" value="1"/>
</dbReference>
<comment type="similarity">
    <text evidence="1">Belongs to the CdaR family.</text>
</comment>
<dbReference type="PANTHER" id="PTHR33744">
    <property type="entry name" value="CARBOHYDRATE DIACID REGULATOR"/>
    <property type="match status" value="1"/>
</dbReference>
<protein>
    <recommendedName>
        <fullName evidence="2">GAF domain-containing protein</fullName>
    </recommendedName>
</protein>
<dbReference type="Gene3D" id="1.10.10.2840">
    <property type="entry name" value="PucR C-terminal helix-turn-helix domain"/>
    <property type="match status" value="1"/>
</dbReference>
<gene>
    <name evidence="3" type="ORF">AJGP001_08545</name>
</gene>
<name>A0ABM6ISI5_9BACL</name>
<dbReference type="PANTHER" id="PTHR33744:SF1">
    <property type="entry name" value="DNA-BINDING TRANSCRIPTIONAL ACTIVATOR ADER"/>
    <property type="match status" value="1"/>
</dbReference>
<dbReference type="Pfam" id="PF13185">
    <property type="entry name" value="GAF_2"/>
    <property type="match status" value="1"/>
</dbReference>
<dbReference type="EMBL" id="CP019401">
    <property type="protein sequence ID" value="AQU79310.1"/>
    <property type="molecule type" value="Genomic_DNA"/>
</dbReference>
<dbReference type="InterPro" id="IPR025736">
    <property type="entry name" value="PucR_C-HTH_dom"/>
</dbReference>
<sequence>MNQIPEKNFSPSQMEALIKVAEAVNSTLNMNELFQLTLKEAIKAIPDADGGVLFLYDESIQKLVCLSYVNFTSDVEGICLDSHESFTGKCFSTREPVLITSASQLAGGTKSMSDQNKALLATSIAQHTGPYAYRAMCVPLITENDACIGVITLNGFAEHGTFTEKDLRLLQAIAGQAAIALAKARLHEDVKKKNEQFEQIIQYQQKLLIKMSDGVGLMQMLEQLADQIQKPLSILTIYGEDLQMGDQEKHTHKHEFLIQSGRFLLGKLLVATKQNEQLSDSDVYFIQQSILYLTLEINRNAALREVEHRFKSELMEDLLKGMLSDTFIKRAKDLGLDTRFRFLPVAAEAVMEEDSNTLAALMARREIAHLFQMEVNQRFPGSLIVSKEQSFIFLLSIKDKATKHDLLEKVKRMAKDLQVAISHQQLDATVKLAVGPCVSQIDRLPDSIEDSLKVLTFMRSSRVKDKVMDNQSLGFERLLVSNKDKDIEAFIISTLGPVIDYDRKKSAELLKTLIAYTQFIQFPGQAAKELHIHLNTLHYRLKRISELLNTDLQNPDELLNIQLACKLLRNSKT</sequence>
<dbReference type="Proteomes" id="UP000189661">
    <property type="component" value="Chromosome"/>
</dbReference>
<evidence type="ECO:0000313" key="4">
    <source>
        <dbReference type="Proteomes" id="UP000189661"/>
    </source>
</evidence>
<dbReference type="Gene3D" id="3.30.450.40">
    <property type="match status" value="1"/>
</dbReference>
<dbReference type="Pfam" id="PF13556">
    <property type="entry name" value="HTH_30"/>
    <property type="match status" value="1"/>
</dbReference>
<dbReference type="InterPro" id="IPR041522">
    <property type="entry name" value="CdaR_GGDEF"/>
</dbReference>
<keyword evidence="4" id="KW-1185">Reference proteome</keyword>
<dbReference type="Pfam" id="PF17853">
    <property type="entry name" value="GGDEF_2"/>
    <property type="match status" value="1"/>
</dbReference>
<dbReference type="InterPro" id="IPR003018">
    <property type="entry name" value="GAF"/>
</dbReference>
<feature type="domain" description="GAF" evidence="2">
    <location>
        <begin position="29"/>
        <end position="191"/>
    </location>
</feature>
<evidence type="ECO:0000259" key="2">
    <source>
        <dbReference type="SMART" id="SM00065"/>
    </source>
</evidence>
<dbReference type="RefSeq" id="WP_071153383.1">
    <property type="nucleotide sequence ID" value="NZ_CP019401.1"/>
</dbReference>
<dbReference type="InterPro" id="IPR051448">
    <property type="entry name" value="CdaR-like_regulators"/>
</dbReference>
<dbReference type="InterPro" id="IPR029016">
    <property type="entry name" value="GAF-like_dom_sf"/>
</dbReference>
<evidence type="ECO:0000313" key="3">
    <source>
        <dbReference type="EMBL" id="AQU79310.1"/>
    </source>
</evidence>
<accession>A0ABM6ISI5</accession>
<proteinExistence type="inferred from homology"/>
<evidence type="ECO:0000256" key="1">
    <source>
        <dbReference type="ARBA" id="ARBA00006754"/>
    </source>
</evidence>
<dbReference type="InterPro" id="IPR042070">
    <property type="entry name" value="PucR_C-HTH_sf"/>
</dbReference>
<dbReference type="SMART" id="SM00065">
    <property type="entry name" value="GAF"/>
    <property type="match status" value="1"/>
</dbReference>
<organism evidence="3 4">
    <name type="scientific">Planococcus faecalis</name>
    <dbReference type="NCBI Taxonomy" id="1598147"/>
    <lineage>
        <taxon>Bacteria</taxon>
        <taxon>Bacillati</taxon>
        <taxon>Bacillota</taxon>
        <taxon>Bacilli</taxon>
        <taxon>Bacillales</taxon>
        <taxon>Caryophanaceae</taxon>
        <taxon>Planococcus</taxon>
    </lineage>
</organism>
<reference evidence="3 4" key="1">
    <citation type="submission" date="2017-01" db="EMBL/GenBank/DDBJ databases">
        <title>Planococcus faecalis genome complete sequence.</title>
        <authorList>
            <person name="Lee P.C."/>
        </authorList>
    </citation>
    <scope>NUCLEOTIDE SEQUENCE [LARGE SCALE GENOMIC DNA]</scope>
    <source>
        <strain evidence="3 4">AJ003</strain>
    </source>
</reference>